<proteinExistence type="predicted"/>
<name>A0A8S5S3I5_9CAUD</name>
<evidence type="ECO:0000313" key="1">
    <source>
        <dbReference type="EMBL" id="DAF45581.1"/>
    </source>
</evidence>
<accession>A0A8S5S3I5</accession>
<protein>
    <submittedName>
        <fullName evidence="1">Uncharacterized protein</fullName>
    </submittedName>
</protein>
<organism evidence="1">
    <name type="scientific">Siphoviridae sp. ctBLh2</name>
    <dbReference type="NCBI Taxonomy" id="2827803"/>
    <lineage>
        <taxon>Viruses</taxon>
        <taxon>Duplodnaviria</taxon>
        <taxon>Heunggongvirae</taxon>
        <taxon>Uroviricota</taxon>
        <taxon>Caudoviricetes</taxon>
    </lineage>
</organism>
<sequence length="180" mass="19235">MEVRPGLRGESVLSLLLSRGGLCLEDGPQLPVGEQQQHRPVHVVVGGCLEGLGVIPLLVHVRAGHHGRGQRPDTEGPAFARSVAAGEPVAGSYAGCSLLFGIEPQAEGPLLGAYALAAELDELPFGPLERTARFFLVGAAGAAGGAQKCRSRRERKLRKNFHVISIFKRHKYKQYIVSLS</sequence>
<dbReference type="EMBL" id="BK032514">
    <property type="protein sequence ID" value="DAF45581.1"/>
    <property type="molecule type" value="Genomic_DNA"/>
</dbReference>
<reference evidence="1" key="1">
    <citation type="journal article" date="2021" name="Proc. Natl. Acad. Sci. U.S.A.">
        <title>A Catalog of Tens of Thousands of Viruses from Human Metagenomes Reveals Hidden Associations with Chronic Diseases.</title>
        <authorList>
            <person name="Tisza M.J."/>
            <person name="Buck C.B."/>
        </authorList>
    </citation>
    <scope>NUCLEOTIDE SEQUENCE</scope>
    <source>
        <strain evidence="1">CtBLh2</strain>
    </source>
</reference>